<protein>
    <submittedName>
        <fullName evidence="1">Uncharacterized protein</fullName>
    </submittedName>
</protein>
<dbReference type="SUPFAM" id="SSF160424">
    <property type="entry name" value="BH3703-like"/>
    <property type="match status" value="1"/>
</dbReference>
<sequence length="289" mass="31257">MANTPITRPITSFTVPWGLLGPLTSAAPEDWAEVSYKASVLGSVLEHTLLAVDKAGITYRIGDKDAIGAAVHELRRAEYTPANGPWFGLTVTLKSDGARLMSRRYGAAPAFEQPVPDDAYAEDLRVFPREDAAIPDWLRQKAGLGEASAAGKGEPVPAAEAAPRRAKVFDSVDQATGMPLVSRPRLRDEEIPRVLEYLNAGPVFLFASSFDKDVYFPDNPPAVPLKFATDGTWIWSGAVVYYLEKYGLPPEPELLAHIRARDYALPEVSDAAKEAARDVVTGRGPSGPN</sequence>
<dbReference type="RefSeq" id="WP_212516308.1">
    <property type="nucleotide sequence ID" value="NZ_JAGSOH010000003.1"/>
</dbReference>
<proteinExistence type="predicted"/>
<dbReference type="EMBL" id="JAGSOH010000003">
    <property type="protein sequence ID" value="MBR7825152.1"/>
    <property type="molecule type" value="Genomic_DNA"/>
</dbReference>
<gene>
    <name evidence="1" type="ORF">KDK95_02455</name>
</gene>
<evidence type="ECO:0000313" key="2">
    <source>
        <dbReference type="Proteomes" id="UP000676325"/>
    </source>
</evidence>
<name>A0A941E650_9ACTN</name>
<keyword evidence="2" id="KW-1185">Reference proteome</keyword>
<accession>A0A941E650</accession>
<dbReference type="Proteomes" id="UP000676325">
    <property type="component" value="Unassembled WGS sequence"/>
</dbReference>
<evidence type="ECO:0000313" key="1">
    <source>
        <dbReference type="EMBL" id="MBR7825152.1"/>
    </source>
</evidence>
<reference evidence="1" key="1">
    <citation type="submission" date="2021-04" db="EMBL/GenBank/DDBJ databases">
        <title>Genome based classification of Actinospica acidithermotolerans sp. nov., an actinobacterium isolated from an Indonesian hot spring.</title>
        <authorList>
            <person name="Kusuma A.B."/>
            <person name="Putra K.E."/>
            <person name="Nafisah S."/>
            <person name="Loh J."/>
            <person name="Nouioui I."/>
            <person name="Goodfellow M."/>
        </authorList>
    </citation>
    <scope>NUCLEOTIDE SEQUENCE</scope>
    <source>
        <strain evidence="1">MGRD01-02</strain>
    </source>
</reference>
<dbReference type="InterPro" id="IPR036170">
    <property type="entry name" value="YezG-like_sf"/>
</dbReference>
<dbReference type="AlphaFoldDB" id="A0A941E650"/>
<organism evidence="1 2">
    <name type="scientific">Actinospica acidithermotolerans</name>
    <dbReference type="NCBI Taxonomy" id="2828514"/>
    <lineage>
        <taxon>Bacteria</taxon>
        <taxon>Bacillati</taxon>
        <taxon>Actinomycetota</taxon>
        <taxon>Actinomycetes</taxon>
        <taxon>Catenulisporales</taxon>
        <taxon>Actinospicaceae</taxon>
        <taxon>Actinospica</taxon>
    </lineage>
</organism>
<comment type="caution">
    <text evidence="1">The sequence shown here is derived from an EMBL/GenBank/DDBJ whole genome shotgun (WGS) entry which is preliminary data.</text>
</comment>